<dbReference type="GO" id="GO:0006351">
    <property type="term" value="P:DNA-templated transcription"/>
    <property type="evidence" value="ECO:0007669"/>
    <property type="project" value="InterPro"/>
</dbReference>
<evidence type="ECO:0000259" key="9">
    <source>
        <dbReference type="PROSITE" id="PS50507"/>
    </source>
</evidence>
<comment type="subunit">
    <text evidence="2">Interacts with replication protein 1a.</text>
</comment>
<reference evidence="10" key="1">
    <citation type="submission" date="2015-04" db="EMBL/GenBank/DDBJ databases">
        <title>Pelargonium zonate spot virus naturally infects Anthocercis ilicifolia in Western Australia.</title>
        <authorList>
            <person name="Wylie S.J."/>
            <person name="Li H."/>
            <person name="Jones M.G.K."/>
        </authorList>
    </citation>
    <scope>NUCLEOTIDE SEQUENCE</scope>
    <source>
        <strain evidence="10">SW13</strain>
    </source>
</reference>
<evidence type="ECO:0000256" key="2">
    <source>
        <dbReference type="ARBA" id="ARBA00011754"/>
    </source>
</evidence>
<comment type="function">
    <text evidence="1">RNA-dependent RNA polymerase which replicates the viral genome composed of 3 RNA segments, RNA1, RNA2 and RNA3.</text>
</comment>
<protein>
    <recommendedName>
        <fullName evidence="4">RNA-directed RNA polymerase 2a</fullName>
        <ecNumber evidence="3">2.7.7.48</ecNumber>
    </recommendedName>
</protein>
<accession>A0A096XCX4</accession>
<keyword evidence="5" id="KW-0696">RNA-directed RNA polymerase</keyword>
<sequence>MATFTFENFLSGAYTGLPIDKFKALGLNTEDYDEQRWELLVKCVDSGLMQFSCSRDEALVLLWNEEELPRDDDDEVPYEVPCWAPDTEATLIDDVSEWLVGKTSVRDAVTACSDYVAVSETPVEVLSVELEEDSEEDTIADVYLDARRKSFRDYFTIVEEEFVEEDPLISLNDGNVCPVRTFEVTSLKKPVMLDVGRRCDRVNLESLQGAINMNLPSHAYFDDTWHQYFVEGSKLDVDFDNIRLRQSEVFCDRDLDKYYQPELFAGASSRRIGTQKEALVAIRKRNADVPELADSVDVERLSESVAKKFLSSYVCDLKPVVGVMEKMRAYHQKWGDKIDPMFLLKEHNLQRYEHMIKTDVKPTVAHSMHVERAIPATITFHGKSICAGFSPWFTALFDEFQKSLDERVVIPSGPISTIEMDFDIRNKYYLEVDLSKFDKSQGLLHLEFQRKILCKIGLPTHLANWWCDFHYKSFISDPRAKVSFNCSFQRRTGDAFTFFGNTLVTMAMFSFCYDTRQFEKMLFAGDDSLAISSSPIVGCSDYFVSLFNMEAKIMDPGVPYICSKFLVSDELGRCFSAPDPIREFQRLGKKKISADNDDALFEQYVGFKDRMSHMRNFSEHEIQQLKIFFNLKYKQSGEVIEDYMGACMFYSDNFKNFKTLFTKTNAPLVAALNKRVKDKPFRLPPSL</sequence>
<dbReference type="EMBL" id="KF790761">
    <property type="protein sequence ID" value="AHG25372.3"/>
    <property type="molecule type" value="Genomic_RNA"/>
</dbReference>
<dbReference type="SUPFAM" id="SSF56672">
    <property type="entry name" value="DNA/RNA polymerases"/>
    <property type="match status" value="1"/>
</dbReference>
<dbReference type="GO" id="GO:0039694">
    <property type="term" value="P:viral RNA genome replication"/>
    <property type="evidence" value="ECO:0007669"/>
    <property type="project" value="InterPro"/>
</dbReference>
<dbReference type="GO" id="GO:0003968">
    <property type="term" value="F:RNA-directed RNA polymerase activity"/>
    <property type="evidence" value="ECO:0007669"/>
    <property type="project" value="UniProtKB-KW"/>
</dbReference>
<dbReference type="InterPro" id="IPR001788">
    <property type="entry name" value="RNA-dep_RNA_pol_alsuvir"/>
</dbReference>
<evidence type="ECO:0000256" key="6">
    <source>
        <dbReference type="ARBA" id="ARBA00022679"/>
    </source>
</evidence>
<feature type="domain" description="RdRp catalytic" evidence="9">
    <location>
        <begin position="427"/>
        <end position="540"/>
    </location>
</feature>
<organismHost>
    <name type="scientific">Cynara cardunculus var. scolymus</name>
    <name type="common">Globe artichoke</name>
    <name type="synonym">Cynara scolymus</name>
    <dbReference type="NCBI Taxonomy" id="59895"/>
</organismHost>
<dbReference type="InterPro" id="IPR043502">
    <property type="entry name" value="DNA/RNA_pol_sf"/>
</dbReference>
<dbReference type="Pfam" id="PF00978">
    <property type="entry name" value="RdRP_2"/>
    <property type="match status" value="1"/>
</dbReference>
<keyword evidence="7" id="KW-0548">Nucleotidyltransferase</keyword>
<dbReference type="EC" id="2.7.7.48" evidence="3"/>
<dbReference type="GO" id="GO:0003723">
    <property type="term" value="F:RNA binding"/>
    <property type="evidence" value="ECO:0007669"/>
    <property type="project" value="InterPro"/>
</dbReference>
<organismHost>
    <name type="scientific">Solanum lycopersicum</name>
    <name type="common">Tomato</name>
    <name type="synonym">Lycopersicon esculentum</name>
    <dbReference type="NCBI Taxonomy" id="4081"/>
</organismHost>
<evidence type="ECO:0000313" key="10">
    <source>
        <dbReference type="EMBL" id="AHG25372.3"/>
    </source>
</evidence>
<organismHost>
    <name type="scientific">Pelargonium zonale</name>
    <dbReference type="NCBI Taxonomy" id="4032"/>
</organismHost>
<organism evidence="10">
    <name type="scientific">Pelargonium zonate spot virus</name>
    <name type="common">PZSV</name>
    <dbReference type="NCBI Taxonomy" id="116056"/>
    <lineage>
        <taxon>Viruses</taxon>
        <taxon>Riboviria</taxon>
        <taxon>Orthornavirae</taxon>
        <taxon>Kitrinoviricota</taxon>
        <taxon>Alsuviricetes</taxon>
        <taxon>Martellivirales</taxon>
        <taxon>Bromoviridae</taxon>
        <taxon>Anulavirus</taxon>
        <taxon>Anulavirus PZSV</taxon>
    </lineage>
</organism>
<organismHost>
    <name type="scientific">Glebionis segetum</name>
    <dbReference type="NCBI Taxonomy" id="118509"/>
</organismHost>
<dbReference type="PROSITE" id="PS50507">
    <property type="entry name" value="RDRP_SSRNA_POS"/>
    <property type="match status" value="1"/>
</dbReference>
<keyword evidence="8" id="KW-0693">Viral RNA replication</keyword>
<evidence type="ECO:0000256" key="8">
    <source>
        <dbReference type="ARBA" id="ARBA00022953"/>
    </source>
</evidence>
<evidence type="ECO:0000256" key="7">
    <source>
        <dbReference type="ARBA" id="ARBA00022695"/>
    </source>
</evidence>
<proteinExistence type="predicted"/>
<evidence type="ECO:0000256" key="1">
    <source>
        <dbReference type="ARBA" id="ARBA00002542"/>
    </source>
</evidence>
<evidence type="ECO:0000256" key="4">
    <source>
        <dbReference type="ARBA" id="ARBA00018640"/>
    </source>
</evidence>
<dbReference type="InterPro" id="IPR007094">
    <property type="entry name" value="RNA-dir_pol_PSvirus"/>
</dbReference>
<organismHost>
    <name type="scientific">Diplotaxis erucoides</name>
    <name type="common">White wall-rocket</name>
    <name type="synonym">Sinapis erucoides</name>
    <dbReference type="NCBI Taxonomy" id="3732"/>
</organismHost>
<evidence type="ECO:0000256" key="5">
    <source>
        <dbReference type="ARBA" id="ARBA00022484"/>
    </source>
</evidence>
<evidence type="ECO:0000256" key="3">
    <source>
        <dbReference type="ARBA" id="ARBA00012494"/>
    </source>
</evidence>
<keyword evidence="6" id="KW-0808">Transferase</keyword>
<name>A0A096XCX4_PZSV</name>